<evidence type="ECO:0000256" key="1">
    <source>
        <dbReference type="ARBA" id="ARBA00000085"/>
    </source>
</evidence>
<dbReference type="SUPFAM" id="SSF55874">
    <property type="entry name" value="ATPase domain of HSP90 chaperone/DNA topoisomerase II/histidine kinase"/>
    <property type="match status" value="1"/>
</dbReference>
<evidence type="ECO:0000256" key="6">
    <source>
        <dbReference type="ARBA" id="ARBA00022692"/>
    </source>
</evidence>
<keyword evidence="10 12" id="KW-1133">Transmembrane helix</keyword>
<dbReference type="STRING" id="390807.SAMN04488095_3749"/>
<evidence type="ECO:0000256" key="8">
    <source>
        <dbReference type="ARBA" id="ARBA00022777"/>
    </source>
</evidence>
<proteinExistence type="predicted"/>
<dbReference type="PROSITE" id="PS50109">
    <property type="entry name" value="HIS_KIN"/>
    <property type="match status" value="1"/>
</dbReference>
<protein>
    <recommendedName>
        <fullName evidence="3">histidine kinase</fullName>
        <ecNumber evidence="3">2.7.13.3</ecNumber>
    </recommendedName>
</protein>
<dbReference type="InterPro" id="IPR003661">
    <property type="entry name" value="HisK_dim/P_dom"/>
</dbReference>
<dbReference type="RefSeq" id="WP_092784723.1">
    <property type="nucleotide sequence ID" value="NZ_FORA01000008.1"/>
</dbReference>
<dbReference type="SMART" id="SM00387">
    <property type="entry name" value="HATPase_c"/>
    <property type="match status" value="1"/>
</dbReference>
<sequence>MSARRSLRRRLAVLISLGLGAVWLVATGLMAFILHTEQDEFSDLALRETAILFQPILLSEWQDGTSAGLPAVPEPADAGEALVYLLQDRDGTVFLQSGTAALAELPDGAPREGYRRTRTHAFYTTAPDADGRFVTFGDPLAERDEAFRESLLAFVVPMLAMLPLAYLLVSWIVQTGLRPLGDLRAEIANRGEGRLDPVVVEGLPDELQEITSSLNGLMKRLGTALDGERAFATNAAHELRTPVAIALAQVQRLRTETADPGALTRIQSVEATLNRMSDLVARLLQLARADAGIGAGRTDDLVALLGHVLDDVLRDPGQAGRIVTTLPQGPVAAMIDPDAWAIVAGNLIENGLRHAPGDAQVTVTLAGDGTLRVANPAPGLTEADPATLTRRFQRGNRAGAGFGLGLHIADTIARQAGGRLDVSLQGDTPMFEAAFTVARPG</sequence>
<dbReference type="PANTHER" id="PTHR45436">
    <property type="entry name" value="SENSOR HISTIDINE KINASE YKOH"/>
    <property type="match status" value="1"/>
</dbReference>
<dbReference type="Proteomes" id="UP000199110">
    <property type="component" value="Unassembled WGS sequence"/>
</dbReference>
<dbReference type="Pfam" id="PF02518">
    <property type="entry name" value="HATPase_c"/>
    <property type="match status" value="1"/>
</dbReference>
<dbReference type="InterPro" id="IPR003594">
    <property type="entry name" value="HATPase_dom"/>
</dbReference>
<evidence type="ECO:0000313" key="15">
    <source>
        <dbReference type="EMBL" id="SFJ82397.1"/>
    </source>
</evidence>
<evidence type="ECO:0000256" key="4">
    <source>
        <dbReference type="ARBA" id="ARBA00022553"/>
    </source>
</evidence>
<comment type="catalytic activity">
    <reaction evidence="1">
        <text>ATP + protein L-histidine = ADP + protein N-phospho-L-histidine.</text>
        <dbReference type="EC" id="2.7.13.3"/>
    </reaction>
</comment>
<name>A0A1I3UKX0_9RHOB</name>
<evidence type="ECO:0000256" key="9">
    <source>
        <dbReference type="ARBA" id="ARBA00022840"/>
    </source>
</evidence>
<dbReference type="GO" id="GO:0000155">
    <property type="term" value="F:phosphorelay sensor kinase activity"/>
    <property type="evidence" value="ECO:0007669"/>
    <property type="project" value="InterPro"/>
</dbReference>
<dbReference type="InterPro" id="IPR050428">
    <property type="entry name" value="TCS_sensor_his_kinase"/>
</dbReference>
<feature type="transmembrane region" description="Helical" evidence="12">
    <location>
        <begin position="151"/>
        <end position="173"/>
    </location>
</feature>
<dbReference type="InterPro" id="IPR036890">
    <property type="entry name" value="HATPase_C_sf"/>
</dbReference>
<keyword evidence="12" id="KW-0472">Membrane</keyword>
<evidence type="ECO:0000313" key="16">
    <source>
        <dbReference type="Proteomes" id="UP000199110"/>
    </source>
</evidence>
<dbReference type="OrthoDB" id="913606at2"/>
<evidence type="ECO:0000259" key="13">
    <source>
        <dbReference type="PROSITE" id="PS50109"/>
    </source>
</evidence>
<evidence type="ECO:0000256" key="11">
    <source>
        <dbReference type="ARBA" id="ARBA00023012"/>
    </source>
</evidence>
<keyword evidence="5" id="KW-0808">Transferase</keyword>
<dbReference type="EC" id="2.7.13.3" evidence="3"/>
<dbReference type="AlphaFoldDB" id="A0A1I3UKX0"/>
<reference evidence="15 16" key="1">
    <citation type="submission" date="2016-10" db="EMBL/GenBank/DDBJ databases">
        <authorList>
            <person name="de Groot N.N."/>
        </authorList>
    </citation>
    <scope>NUCLEOTIDE SEQUENCE [LARGE SCALE GENOMIC DNA]</scope>
    <source>
        <strain evidence="15 16">DSM 19073</strain>
    </source>
</reference>
<dbReference type="SMART" id="SM00388">
    <property type="entry name" value="HisKA"/>
    <property type="match status" value="1"/>
</dbReference>
<gene>
    <name evidence="15" type="ORF">SAMN04488095_3749</name>
</gene>
<comment type="subcellular location">
    <subcellularLocation>
        <location evidence="2">Membrane</location>
        <topology evidence="2">Multi-pass membrane protein</topology>
    </subcellularLocation>
</comment>
<keyword evidence="8 15" id="KW-0418">Kinase</keyword>
<evidence type="ECO:0000256" key="3">
    <source>
        <dbReference type="ARBA" id="ARBA00012438"/>
    </source>
</evidence>
<dbReference type="Pfam" id="PF00672">
    <property type="entry name" value="HAMP"/>
    <property type="match status" value="1"/>
</dbReference>
<dbReference type="SUPFAM" id="SSF47384">
    <property type="entry name" value="Homodimeric domain of signal transducing histidine kinase"/>
    <property type="match status" value="1"/>
</dbReference>
<dbReference type="Gene3D" id="3.30.565.10">
    <property type="entry name" value="Histidine kinase-like ATPase, C-terminal domain"/>
    <property type="match status" value="1"/>
</dbReference>
<accession>A0A1I3UKX0</accession>
<dbReference type="GO" id="GO:0005886">
    <property type="term" value="C:plasma membrane"/>
    <property type="evidence" value="ECO:0007669"/>
    <property type="project" value="TreeGrafter"/>
</dbReference>
<feature type="domain" description="HAMP" evidence="14">
    <location>
        <begin position="174"/>
        <end position="226"/>
    </location>
</feature>
<dbReference type="InterPro" id="IPR005467">
    <property type="entry name" value="His_kinase_dom"/>
</dbReference>
<dbReference type="PANTHER" id="PTHR45436:SF14">
    <property type="entry name" value="SENSOR PROTEIN QSEC"/>
    <property type="match status" value="1"/>
</dbReference>
<evidence type="ECO:0000256" key="5">
    <source>
        <dbReference type="ARBA" id="ARBA00022679"/>
    </source>
</evidence>
<dbReference type="CDD" id="cd00082">
    <property type="entry name" value="HisKA"/>
    <property type="match status" value="1"/>
</dbReference>
<keyword evidence="9" id="KW-0067">ATP-binding</keyword>
<dbReference type="InterPro" id="IPR036097">
    <property type="entry name" value="HisK_dim/P_sf"/>
</dbReference>
<dbReference type="InterPro" id="IPR003660">
    <property type="entry name" value="HAMP_dom"/>
</dbReference>
<dbReference type="PROSITE" id="PS50885">
    <property type="entry name" value="HAMP"/>
    <property type="match status" value="1"/>
</dbReference>
<feature type="transmembrane region" description="Helical" evidence="12">
    <location>
        <begin position="12"/>
        <end position="34"/>
    </location>
</feature>
<feature type="domain" description="Histidine kinase" evidence="13">
    <location>
        <begin position="234"/>
        <end position="441"/>
    </location>
</feature>
<keyword evidence="16" id="KW-1185">Reference proteome</keyword>
<evidence type="ECO:0000256" key="10">
    <source>
        <dbReference type="ARBA" id="ARBA00022989"/>
    </source>
</evidence>
<dbReference type="GO" id="GO:0005524">
    <property type="term" value="F:ATP binding"/>
    <property type="evidence" value="ECO:0007669"/>
    <property type="project" value="UniProtKB-KW"/>
</dbReference>
<dbReference type="Pfam" id="PF00512">
    <property type="entry name" value="HisKA"/>
    <property type="match status" value="1"/>
</dbReference>
<evidence type="ECO:0000256" key="7">
    <source>
        <dbReference type="ARBA" id="ARBA00022741"/>
    </source>
</evidence>
<evidence type="ECO:0000256" key="2">
    <source>
        <dbReference type="ARBA" id="ARBA00004141"/>
    </source>
</evidence>
<evidence type="ECO:0000259" key="14">
    <source>
        <dbReference type="PROSITE" id="PS50885"/>
    </source>
</evidence>
<keyword evidence="7" id="KW-0547">Nucleotide-binding</keyword>
<keyword evidence="11" id="KW-0902">Two-component regulatory system</keyword>
<dbReference type="Gene3D" id="1.10.287.130">
    <property type="match status" value="1"/>
</dbReference>
<keyword evidence="4" id="KW-0597">Phosphoprotein</keyword>
<evidence type="ECO:0000256" key="12">
    <source>
        <dbReference type="SAM" id="Phobius"/>
    </source>
</evidence>
<organism evidence="15 16">
    <name type="scientific">Jannaschia pohangensis</name>
    <dbReference type="NCBI Taxonomy" id="390807"/>
    <lineage>
        <taxon>Bacteria</taxon>
        <taxon>Pseudomonadati</taxon>
        <taxon>Pseudomonadota</taxon>
        <taxon>Alphaproteobacteria</taxon>
        <taxon>Rhodobacterales</taxon>
        <taxon>Roseobacteraceae</taxon>
        <taxon>Jannaschia</taxon>
    </lineage>
</organism>
<keyword evidence="6 12" id="KW-0812">Transmembrane</keyword>
<dbReference type="EMBL" id="FORA01000008">
    <property type="protein sequence ID" value="SFJ82397.1"/>
    <property type="molecule type" value="Genomic_DNA"/>
</dbReference>